<dbReference type="InterPro" id="IPR041916">
    <property type="entry name" value="Anti_sigma_zinc_sf"/>
</dbReference>
<feature type="region of interest" description="Disordered" evidence="3">
    <location>
        <begin position="111"/>
        <end position="148"/>
    </location>
</feature>
<dbReference type="InterPro" id="IPR027383">
    <property type="entry name" value="Znf_put"/>
</dbReference>
<dbReference type="Gene3D" id="1.10.10.1320">
    <property type="entry name" value="Anti-sigma factor, zinc-finger domain"/>
    <property type="match status" value="1"/>
</dbReference>
<dbReference type="EMBL" id="QGDD01000015">
    <property type="protein sequence ID" value="PWN00835.1"/>
    <property type="molecule type" value="Genomic_DNA"/>
</dbReference>
<organism evidence="6 7">
    <name type="scientific">Nocardioides silvaticus</name>
    <dbReference type="NCBI Taxonomy" id="2201891"/>
    <lineage>
        <taxon>Bacteria</taxon>
        <taxon>Bacillati</taxon>
        <taxon>Actinomycetota</taxon>
        <taxon>Actinomycetes</taxon>
        <taxon>Propionibacteriales</taxon>
        <taxon>Nocardioidaceae</taxon>
        <taxon>Nocardioides</taxon>
    </lineage>
</organism>
<evidence type="ECO:0000313" key="6">
    <source>
        <dbReference type="EMBL" id="PWN00835.1"/>
    </source>
</evidence>
<evidence type="ECO:0000259" key="5">
    <source>
        <dbReference type="Pfam" id="PF13490"/>
    </source>
</evidence>
<reference evidence="6 7" key="1">
    <citation type="submission" date="2018-05" db="EMBL/GenBank/DDBJ databases">
        <title>Nocardioides silvaticus genome.</title>
        <authorList>
            <person name="Li C."/>
            <person name="Wang G."/>
        </authorList>
    </citation>
    <scope>NUCLEOTIDE SEQUENCE [LARGE SCALE GENOMIC DNA]</scope>
    <source>
        <strain evidence="6 7">CCTCC AB 2018079</strain>
    </source>
</reference>
<name>A0A316TC31_9ACTN</name>
<evidence type="ECO:0000256" key="2">
    <source>
        <dbReference type="ARBA" id="ARBA00023163"/>
    </source>
</evidence>
<sequence length="231" mass="24367">MSCGFETLDAAYVLGSLAPAERAEYERHLRTCDACATAVRELAGLPGLLGRVRAEVLEDPVVPQPVPETLLPGLVAAAEKHQRRRTFRTALLAAAAVAVIAAGSAVVAGSLADDDDPPVSSPDPSVVDTTAPPERMEPVGRGNTSDGWVSLTPLANGGTRVNLTCTYRSDYGGAHDYELVTYARNGEKEIKTFSAVTGAEEGVKDYVAFDIDDIEKVVVEGGYGPVLLLNR</sequence>
<evidence type="ECO:0000256" key="1">
    <source>
        <dbReference type="ARBA" id="ARBA00023015"/>
    </source>
</evidence>
<feature type="transmembrane region" description="Helical" evidence="4">
    <location>
        <begin position="90"/>
        <end position="112"/>
    </location>
</feature>
<keyword evidence="4" id="KW-0472">Membrane</keyword>
<dbReference type="RefSeq" id="WP_109697517.1">
    <property type="nucleotide sequence ID" value="NZ_QGDD01000015.1"/>
</dbReference>
<keyword evidence="2" id="KW-0804">Transcription</keyword>
<dbReference type="Proteomes" id="UP000245507">
    <property type="component" value="Unassembled WGS sequence"/>
</dbReference>
<evidence type="ECO:0000313" key="7">
    <source>
        <dbReference type="Proteomes" id="UP000245507"/>
    </source>
</evidence>
<feature type="domain" description="Putative zinc-finger" evidence="5">
    <location>
        <begin position="11"/>
        <end position="36"/>
    </location>
</feature>
<gene>
    <name evidence="6" type="ORF">DJ010_21550</name>
</gene>
<evidence type="ECO:0000256" key="4">
    <source>
        <dbReference type="SAM" id="Phobius"/>
    </source>
</evidence>
<accession>A0A316TC31</accession>
<proteinExistence type="predicted"/>
<comment type="caution">
    <text evidence="6">The sequence shown here is derived from an EMBL/GenBank/DDBJ whole genome shotgun (WGS) entry which is preliminary data.</text>
</comment>
<keyword evidence="1" id="KW-0805">Transcription regulation</keyword>
<protein>
    <recommendedName>
        <fullName evidence="5">Putative zinc-finger domain-containing protein</fullName>
    </recommendedName>
</protein>
<keyword evidence="4" id="KW-0812">Transmembrane</keyword>
<dbReference type="AlphaFoldDB" id="A0A316TC31"/>
<evidence type="ECO:0000256" key="3">
    <source>
        <dbReference type="SAM" id="MobiDB-lite"/>
    </source>
</evidence>
<dbReference type="OrthoDB" id="5242431at2"/>
<dbReference type="Pfam" id="PF13490">
    <property type="entry name" value="zf-HC2"/>
    <property type="match status" value="1"/>
</dbReference>
<keyword evidence="4" id="KW-1133">Transmembrane helix</keyword>
<keyword evidence="7" id="KW-1185">Reference proteome</keyword>